<dbReference type="GO" id="GO:0022857">
    <property type="term" value="F:transmembrane transporter activity"/>
    <property type="evidence" value="ECO:0007669"/>
    <property type="project" value="InterPro"/>
</dbReference>
<sequence length="244" mass="26391">MDFAGAYSPHNLMFMLKGFGLTLVIAGVSIVLSFLFGTLLGVIRYSRIRLLSPLAMIVTEMIRNLPLLLLIFFVKFALPEVGIKFSTFWAAVVALTIFEGAMIGEIVRSGLQSVNKGLVEAARSSGLTAVQTLRHVVLPIGLRRMVPPLVSQFISLLKDTSLAVVISLPELMHSSNIVMGQNISQVFPVLLLAAALYFTVNYSLSLLSRRLESREGGRRRTPGAGTPTVAGKVNTGNAYVGNEV</sequence>
<feature type="domain" description="ABC transmembrane type-1" evidence="10">
    <location>
        <begin position="19"/>
        <end position="208"/>
    </location>
</feature>
<dbReference type="GO" id="GO:0043190">
    <property type="term" value="C:ATP-binding cassette (ABC) transporter complex"/>
    <property type="evidence" value="ECO:0007669"/>
    <property type="project" value="InterPro"/>
</dbReference>
<evidence type="ECO:0000256" key="7">
    <source>
        <dbReference type="ARBA" id="ARBA00023136"/>
    </source>
</evidence>
<dbReference type="PROSITE" id="PS50928">
    <property type="entry name" value="ABC_TM1"/>
    <property type="match status" value="1"/>
</dbReference>
<proteinExistence type="inferred from homology"/>
<feature type="transmembrane region" description="Helical" evidence="8">
    <location>
        <begin position="186"/>
        <end position="204"/>
    </location>
</feature>
<feature type="transmembrane region" description="Helical" evidence="8">
    <location>
        <begin position="20"/>
        <end position="42"/>
    </location>
</feature>
<comment type="subcellular location">
    <subcellularLocation>
        <location evidence="1 8">Cell membrane</location>
        <topology evidence="1 8">Multi-pass membrane protein</topology>
    </subcellularLocation>
</comment>
<evidence type="ECO:0000313" key="12">
    <source>
        <dbReference type="Proteomes" id="UP000215145"/>
    </source>
</evidence>
<feature type="region of interest" description="Disordered" evidence="9">
    <location>
        <begin position="213"/>
        <end position="232"/>
    </location>
</feature>
<dbReference type="AlphaFoldDB" id="A0A229NUH0"/>
<comment type="similarity">
    <text evidence="8">Belongs to the binding-protein-dependent transport system permease family.</text>
</comment>
<evidence type="ECO:0000256" key="6">
    <source>
        <dbReference type="ARBA" id="ARBA00022989"/>
    </source>
</evidence>
<reference evidence="11 12" key="1">
    <citation type="submission" date="2017-07" db="EMBL/GenBank/DDBJ databases">
        <title>Paenibacillus herberti R33 genome sequencing and assembly.</title>
        <authorList>
            <person name="Su W."/>
        </authorList>
    </citation>
    <scope>NUCLEOTIDE SEQUENCE [LARGE SCALE GENOMIC DNA]</scope>
    <source>
        <strain evidence="11 12">R33</strain>
    </source>
</reference>
<dbReference type="Proteomes" id="UP000215145">
    <property type="component" value="Unassembled WGS sequence"/>
</dbReference>
<dbReference type="NCBIfam" id="TIGR01726">
    <property type="entry name" value="HEQRo_perm_3TM"/>
    <property type="match status" value="1"/>
</dbReference>
<evidence type="ECO:0000313" key="11">
    <source>
        <dbReference type="EMBL" id="OXM13520.1"/>
    </source>
</evidence>
<feature type="transmembrane region" description="Helical" evidence="8">
    <location>
        <begin position="54"/>
        <end position="74"/>
    </location>
</feature>
<gene>
    <name evidence="11" type="ORF">CGZ75_20995</name>
</gene>
<accession>A0A229NUH0</accession>
<keyword evidence="7 8" id="KW-0472">Membrane</keyword>
<evidence type="ECO:0000256" key="8">
    <source>
        <dbReference type="RuleBase" id="RU363032"/>
    </source>
</evidence>
<evidence type="ECO:0000256" key="2">
    <source>
        <dbReference type="ARBA" id="ARBA00022448"/>
    </source>
</evidence>
<dbReference type="Pfam" id="PF00528">
    <property type="entry name" value="BPD_transp_1"/>
    <property type="match status" value="1"/>
</dbReference>
<dbReference type="InterPro" id="IPR035906">
    <property type="entry name" value="MetI-like_sf"/>
</dbReference>
<keyword evidence="6 8" id="KW-1133">Transmembrane helix</keyword>
<keyword evidence="3" id="KW-1003">Cell membrane</keyword>
<dbReference type="Gene3D" id="1.10.3720.10">
    <property type="entry name" value="MetI-like"/>
    <property type="match status" value="1"/>
</dbReference>
<evidence type="ECO:0000256" key="3">
    <source>
        <dbReference type="ARBA" id="ARBA00022475"/>
    </source>
</evidence>
<dbReference type="CDD" id="cd06261">
    <property type="entry name" value="TM_PBP2"/>
    <property type="match status" value="1"/>
</dbReference>
<dbReference type="GO" id="GO:0006865">
    <property type="term" value="P:amino acid transport"/>
    <property type="evidence" value="ECO:0007669"/>
    <property type="project" value="UniProtKB-KW"/>
</dbReference>
<keyword evidence="5" id="KW-0029">Amino-acid transport</keyword>
<evidence type="ECO:0000256" key="4">
    <source>
        <dbReference type="ARBA" id="ARBA00022692"/>
    </source>
</evidence>
<dbReference type="InterPro" id="IPR043429">
    <property type="entry name" value="ArtM/GltK/GlnP/TcyL/YhdX-like"/>
</dbReference>
<dbReference type="OrthoDB" id="9805999at2"/>
<evidence type="ECO:0000259" key="10">
    <source>
        <dbReference type="PROSITE" id="PS50928"/>
    </source>
</evidence>
<dbReference type="SUPFAM" id="SSF161098">
    <property type="entry name" value="MetI-like"/>
    <property type="match status" value="1"/>
</dbReference>
<dbReference type="InterPro" id="IPR010065">
    <property type="entry name" value="AA_ABC_transptr_permease_3TM"/>
</dbReference>
<protein>
    <submittedName>
        <fullName evidence="11">Glutamine ABC transporter permease</fullName>
    </submittedName>
</protein>
<dbReference type="InterPro" id="IPR000515">
    <property type="entry name" value="MetI-like"/>
</dbReference>
<organism evidence="11 12">
    <name type="scientific">Paenibacillus herberti</name>
    <dbReference type="NCBI Taxonomy" id="1619309"/>
    <lineage>
        <taxon>Bacteria</taxon>
        <taxon>Bacillati</taxon>
        <taxon>Bacillota</taxon>
        <taxon>Bacilli</taxon>
        <taxon>Bacillales</taxon>
        <taxon>Paenibacillaceae</taxon>
        <taxon>Paenibacillus</taxon>
    </lineage>
</organism>
<dbReference type="PANTHER" id="PTHR30614">
    <property type="entry name" value="MEMBRANE COMPONENT OF AMINO ACID ABC TRANSPORTER"/>
    <property type="match status" value="1"/>
</dbReference>
<keyword evidence="2 8" id="KW-0813">Transport</keyword>
<keyword evidence="4 8" id="KW-0812">Transmembrane</keyword>
<keyword evidence="12" id="KW-1185">Reference proteome</keyword>
<name>A0A229NUH0_9BACL</name>
<dbReference type="FunFam" id="1.10.3720.10:FF:000033">
    <property type="entry name" value="Polar amino acid ABC transporter permease"/>
    <property type="match status" value="1"/>
</dbReference>
<dbReference type="RefSeq" id="WP_089526225.1">
    <property type="nucleotide sequence ID" value="NZ_NMUQ01000003.1"/>
</dbReference>
<comment type="caution">
    <text evidence="11">The sequence shown here is derived from an EMBL/GenBank/DDBJ whole genome shotgun (WGS) entry which is preliminary data.</text>
</comment>
<evidence type="ECO:0000256" key="5">
    <source>
        <dbReference type="ARBA" id="ARBA00022970"/>
    </source>
</evidence>
<feature type="transmembrane region" description="Helical" evidence="8">
    <location>
        <begin position="86"/>
        <end position="107"/>
    </location>
</feature>
<evidence type="ECO:0000256" key="1">
    <source>
        <dbReference type="ARBA" id="ARBA00004651"/>
    </source>
</evidence>
<dbReference type="PANTHER" id="PTHR30614:SF41">
    <property type="entry name" value="INNER MEMBRANE AMINO-ACID ABC TRANSPORTER PERMEASE PROTEIN YHDY"/>
    <property type="match status" value="1"/>
</dbReference>
<dbReference type="EMBL" id="NMUQ01000003">
    <property type="protein sequence ID" value="OXM13520.1"/>
    <property type="molecule type" value="Genomic_DNA"/>
</dbReference>
<evidence type="ECO:0000256" key="9">
    <source>
        <dbReference type="SAM" id="MobiDB-lite"/>
    </source>
</evidence>